<dbReference type="PANTHER" id="PTHR20941">
    <property type="entry name" value="FOLATE SYNTHESIS PROTEINS"/>
    <property type="match status" value="1"/>
</dbReference>
<accession>A0ABQ5SXQ6</accession>
<dbReference type="InterPro" id="IPR006390">
    <property type="entry name" value="DHP_synth_dom"/>
</dbReference>
<dbReference type="Gene3D" id="3.20.20.20">
    <property type="entry name" value="Dihydropteroate synthase-like"/>
    <property type="match status" value="1"/>
</dbReference>
<dbReference type="PANTHER" id="PTHR20941:SF1">
    <property type="entry name" value="FOLIC ACID SYNTHESIS PROTEIN FOL1"/>
    <property type="match status" value="1"/>
</dbReference>
<dbReference type="InterPro" id="IPR000489">
    <property type="entry name" value="Pterin-binding_dom"/>
</dbReference>
<comment type="cofactor">
    <cofactor evidence="2 10">
        <name>Mg(2+)</name>
        <dbReference type="ChEBI" id="CHEBI:18420"/>
    </cofactor>
</comment>
<keyword evidence="8 10" id="KW-0460">Magnesium</keyword>
<keyword evidence="13" id="KW-1185">Reference proteome</keyword>
<protein>
    <recommendedName>
        <fullName evidence="5 10">Dihydropteroate synthase</fullName>
        <shortName evidence="10">DHPS</shortName>
        <ecNumber evidence="5 10">2.5.1.15</ecNumber>
    </recommendedName>
    <alternativeName>
        <fullName evidence="10">Dihydropteroate pyrophosphorylase</fullName>
    </alternativeName>
</protein>
<evidence type="ECO:0000256" key="1">
    <source>
        <dbReference type="ARBA" id="ARBA00000012"/>
    </source>
</evidence>
<evidence type="ECO:0000313" key="13">
    <source>
        <dbReference type="Proteomes" id="UP001142292"/>
    </source>
</evidence>
<dbReference type="EMBL" id="BSEL01000005">
    <property type="protein sequence ID" value="GLJ68962.1"/>
    <property type="molecule type" value="Genomic_DNA"/>
</dbReference>
<keyword evidence="9 10" id="KW-0289">Folate biosynthesis</keyword>
<evidence type="ECO:0000256" key="3">
    <source>
        <dbReference type="ARBA" id="ARBA00004763"/>
    </source>
</evidence>
<evidence type="ECO:0000256" key="9">
    <source>
        <dbReference type="ARBA" id="ARBA00022909"/>
    </source>
</evidence>
<reference evidence="12" key="2">
    <citation type="submission" date="2023-01" db="EMBL/GenBank/DDBJ databases">
        <authorList>
            <person name="Sun Q."/>
            <person name="Evtushenko L."/>
        </authorList>
    </citation>
    <scope>NUCLEOTIDE SEQUENCE</scope>
    <source>
        <strain evidence="12">VKM Ac-1246</strain>
    </source>
</reference>
<dbReference type="CDD" id="cd00739">
    <property type="entry name" value="DHPS"/>
    <property type="match status" value="1"/>
</dbReference>
<reference evidence="12" key="1">
    <citation type="journal article" date="2014" name="Int. J. Syst. Evol. Microbiol.">
        <title>Complete genome of a new Firmicutes species belonging to the dominant human colonic microbiota ('Ruminococcus bicirculans') reveals two chromosomes and a selective capacity to utilize plant glucans.</title>
        <authorList>
            <consortium name="NISC Comparative Sequencing Program"/>
            <person name="Wegmann U."/>
            <person name="Louis P."/>
            <person name="Goesmann A."/>
            <person name="Henrissat B."/>
            <person name="Duncan S.H."/>
            <person name="Flint H.J."/>
        </authorList>
    </citation>
    <scope>NUCLEOTIDE SEQUENCE</scope>
    <source>
        <strain evidence="12">VKM Ac-1246</strain>
    </source>
</reference>
<comment type="catalytic activity">
    <reaction evidence="1">
        <text>(7,8-dihydropterin-6-yl)methyl diphosphate + 4-aminobenzoate = 7,8-dihydropteroate + diphosphate</text>
        <dbReference type="Rhea" id="RHEA:19949"/>
        <dbReference type="ChEBI" id="CHEBI:17836"/>
        <dbReference type="ChEBI" id="CHEBI:17839"/>
        <dbReference type="ChEBI" id="CHEBI:33019"/>
        <dbReference type="ChEBI" id="CHEBI:72950"/>
        <dbReference type="EC" id="2.5.1.15"/>
    </reaction>
</comment>
<name>A0ABQ5SXQ6_9ACTN</name>
<evidence type="ECO:0000313" key="12">
    <source>
        <dbReference type="EMBL" id="GLJ68962.1"/>
    </source>
</evidence>
<comment type="similarity">
    <text evidence="4 10">Belongs to the DHPS family.</text>
</comment>
<comment type="function">
    <text evidence="10">Catalyzes the condensation of para-aminobenzoate (pABA) with 6-hydroxymethyl-7,8-dihydropterin diphosphate (DHPt-PP) to form 7,8-dihydropteroate (H2Pte), the immediate precursor of folate derivatives.</text>
</comment>
<gene>
    <name evidence="12" type="primary">folP</name>
    <name evidence="12" type="ORF">GCM10017579_29980</name>
</gene>
<dbReference type="InterPro" id="IPR045031">
    <property type="entry name" value="DHP_synth-like"/>
</dbReference>
<evidence type="ECO:0000256" key="2">
    <source>
        <dbReference type="ARBA" id="ARBA00001946"/>
    </source>
</evidence>
<dbReference type="SUPFAM" id="SSF51717">
    <property type="entry name" value="Dihydropteroate synthetase-like"/>
    <property type="match status" value="1"/>
</dbReference>
<evidence type="ECO:0000256" key="8">
    <source>
        <dbReference type="ARBA" id="ARBA00022842"/>
    </source>
</evidence>
<evidence type="ECO:0000256" key="6">
    <source>
        <dbReference type="ARBA" id="ARBA00022679"/>
    </source>
</evidence>
<dbReference type="PROSITE" id="PS00792">
    <property type="entry name" value="DHPS_1"/>
    <property type="match status" value="1"/>
</dbReference>
<dbReference type="Proteomes" id="UP001142292">
    <property type="component" value="Unassembled WGS sequence"/>
</dbReference>
<dbReference type="EC" id="2.5.1.15" evidence="5 10"/>
<organism evidence="12 13">
    <name type="scientific">Nocardioides luteus</name>
    <dbReference type="NCBI Taxonomy" id="1844"/>
    <lineage>
        <taxon>Bacteria</taxon>
        <taxon>Bacillati</taxon>
        <taxon>Actinomycetota</taxon>
        <taxon>Actinomycetes</taxon>
        <taxon>Propionibacteriales</taxon>
        <taxon>Nocardioidaceae</taxon>
        <taxon>Nocardioides</taxon>
    </lineage>
</organism>
<feature type="domain" description="Pterin-binding" evidence="11">
    <location>
        <begin position="1"/>
        <end position="262"/>
    </location>
</feature>
<comment type="pathway">
    <text evidence="3 10">Cofactor biosynthesis; tetrahydrofolate biosynthesis; 7,8-dihydrofolate from 2-amino-4-hydroxy-6-hydroxymethyl-7,8-dihydropteridine diphosphate and 4-aminobenzoate: step 1/2.</text>
</comment>
<keyword evidence="7 10" id="KW-0479">Metal-binding</keyword>
<evidence type="ECO:0000259" key="11">
    <source>
        <dbReference type="PROSITE" id="PS50972"/>
    </source>
</evidence>
<dbReference type="NCBIfam" id="TIGR01496">
    <property type="entry name" value="DHPS"/>
    <property type="match status" value="1"/>
</dbReference>
<evidence type="ECO:0000256" key="4">
    <source>
        <dbReference type="ARBA" id="ARBA00009503"/>
    </source>
</evidence>
<comment type="caution">
    <text evidence="12">The sequence shown here is derived from an EMBL/GenBank/DDBJ whole genome shotgun (WGS) entry which is preliminary data.</text>
</comment>
<dbReference type="Pfam" id="PF00809">
    <property type="entry name" value="Pterin_bind"/>
    <property type="match status" value="1"/>
</dbReference>
<evidence type="ECO:0000256" key="7">
    <source>
        <dbReference type="ARBA" id="ARBA00022723"/>
    </source>
</evidence>
<evidence type="ECO:0000256" key="10">
    <source>
        <dbReference type="RuleBase" id="RU361205"/>
    </source>
</evidence>
<sequence>MQVMGIVNVTPDSFSDGGRFLATDDAVAHGHELIAQGADLLDIGGESTRPGATRPLVADELARVVPVIETLAEEGATLSVDTMRPEVAEAAVKAGAKIINDVSGGLADPRILNVAADHGATYVVMHWRAHGAEMQHEDHLVYADGVVATVRAEIEQRIEAARAAGIQDDDIVIDPGLGFSKTADDNWRLLAGVEEFHKLGFPVLIGASRKTFLGHLLAAPDGTLRPVGERESAHDAITVFLAQRGVWATRVHDVRAAKDALAAAQKLEGLTEREENIR</sequence>
<proteinExistence type="inferred from homology"/>
<dbReference type="InterPro" id="IPR011005">
    <property type="entry name" value="Dihydropteroate_synth-like_sf"/>
</dbReference>
<dbReference type="PROSITE" id="PS00793">
    <property type="entry name" value="DHPS_2"/>
    <property type="match status" value="1"/>
</dbReference>
<dbReference type="PROSITE" id="PS50972">
    <property type="entry name" value="PTERIN_BINDING"/>
    <property type="match status" value="1"/>
</dbReference>
<evidence type="ECO:0000256" key="5">
    <source>
        <dbReference type="ARBA" id="ARBA00012458"/>
    </source>
</evidence>
<keyword evidence="6 10" id="KW-0808">Transferase</keyword>